<dbReference type="EMBL" id="JABSTR010000006">
    <property type="protein sequence ID" value="KAH9374261.1"/>
    <property type="molecule type" value="Genomic_DNA"/>
</dbReference>
<feature type="transmembrane region" description="Helical" evidence="10">
    <location>
        <begin position="115"/>
        <end position="135"/>
    </location>
</feature>
<dbReference type="GO" id="GO:0042761">
    <property type="term" value="P:very long-chain fatty acid biosynthetic process"/>
    <property type="evidence" value="ECO:0007669"/>
    <property type="project" value="TreeGrafter"/>
</dbReference>
<feature type="transmembrane region" description="Helical" evidence="10">
    <location>
        <begin position="209"/>
        <end position="227"/>
    </location>
</feature>
<organism evidence="11 12">
    <name type="scientific">Haemaphysalis longicornis</name>
    <name type="common">Bush tick</name>
    <dbReference type="NCBI Taxonomy" id="44386"/>
    <lineage>
        <taxon>Eukaryota</taxon>
        <taxon>Metazoa</taxon>
        <taxon>Ecdysozoa</taxon>
        <taxon>Arthropoda</taxon>
        <taxon>Chelicerata</taxon>
        <taxon>Arachnida</taxon>
        <taxon>Acari</taxon>
        <taxon>Parasitiformes</taxon>
        <taxon>Ixodida</taxon>
        <taxon>Ixodoidea</taxon>
        <taxon>Ixodidae</taxon>
        <taxon>Haemaphysalinae</taxon>
        <taxon>Haemaphysalis</taxon>
    </lineage>
</organism>
<feature type="transmembrane region" description="Helical" evidence="10">
    <location>
        <begin position="64"/>
        <end position="84"/>
    </location>
</feature>
<dbReference type="GO" id="GO:0034626">
    <property type="term" value="P:fatty acid elongation, polyunsaturated fatty acid"/>
    <property type="evidence" value="ECO:0007669"/>
    <property type="project" value="TreeGrafter"/>
</dbReference>
<dbReference type="EC" id="2.3.1.199" evidence="10"/>
<dbReference type="GO" id="GO:0030148">
    <property type="term" value="P:sphingolipid biosynthetic process"/>
    <property type="evidence" value="ECO:0007669"/>
    <property type="project" value="TreeGrafter"/>
</dbReference>
<dbReference type="Proteomes" id="UP000821853">
    <property type="component" value="Chromosome 4"/>
</dbReference>
<feature type="transmembrane region" description="Helical" evidence="10">
    <location>
        <begin position="314"/>
        <end position="331"/>
    </location>
</feature>
<dbReference type="Pfam" id="PF01151">
    <property type="entry name" value="ELO"/>
    <property type="match status" value="2"/>
</dbReference>
<feature type="transmembrane region" description="Helical" evidence="10">
    <location>
        <begin position="147"/>
        <end position="164"/>
    </location>
</feature>
<evidence type="ECO:0000256" key="5">
    <source>
        <dbReference type="ARBA" id="ARBA00022832"/>
    </source>
</evidence>
<keyword evidence="7 10" id="KW-0443">Lipid metabolism</keyword>
<dbReference type="GO" id="GO:0034625">
    <property type="term" value="P:fatty acid elongation, monounsaturated fatty acid"/>
    <property type="evidence" value="ECO:0007669"/>
    <property type="project" value="TreeGrafter"/>
</dbReference>
<dbReference type="AlphaFoldDB" id="A0A9J6GFS1"/>
<evidence type="ECO:0000256" key="7">
    <source>
        <dbReference type="ARBA" id="ARBA00023098"/>
    </source>
</evidence>
<keyword evidence="5 10" id="KW-0276">Fatty acid metabolism</keyword>
<feature type="transmembrane region" description="Helical" evidence="10">
    <location>
        <begin position="434"/>
        <end position="451"/>
    </location>
</feature>
<evidence type="ECO:0000256" key="8">
    <source>
        <dbReference type="ARBA" id="ARBA00023136"/>
    </source>
</evidence>
<evidence type="ECO:0000256" key="4">
    <source>
        <dbReference type="ARBA" id="ARBA00022692"/>
    </source>
</evidence>
<evidence type="ECO:0000256" key="1">
    <source>
        <dbReference type="ARBA" id="ARBA00004141"/>
    </source>
</evidence>
<name>A0A9J6GFS1_HAELO</name>
<keyword evidence="9 10" id="KW-0275">Fatty acid biosynthesis</keyword>
<comment type="catalytic activity">
    <reaction evidence="10">
        <text>a very-long-chain acyl-CoA + malonyl-CoA + H(+) = a very-long-chain 3-oxoacyl-CoA + CO2 + CoA</text>
        <dbReference type="Rhea" id="RHEA:32727"/>
        <dbReference type="ChEBI" id="CHEBI:15378"/>
        <dbReference type="ChEBI" id="CHEBI:16526"/>
        <dbReference type="ChEBI" id="CHEBI:57287"/>
        <dbReference type="ChEBI" id="CHEBI:57384"/>
        <dbReference type="ChEBI" id="CHEBI:90725"/>
        <dbReference type="ChEBI" id="CHEBI:90736"/>
        <dbReference type="EC" id="2.3.1.199"/>
    </reaction>
</comment>
<evidence type="ECO:0000313" key="11">
    <source>
        <dbReference type="EMBL" id="KAH9374261.1"/>
    </source>
</evidence>
<proteinExistence type="inferred from homology"/>
<keyword evidence="6 10" id="KW-1133">Transmembrane helix</keyword>
<dbReference type="OMA" id="WIFIAAR"/>
<protein>
    <recommendedName>
        <fullName evidence="10">Elongation of very long chain fatty acids protein</fullName>
        <ecNumber evidence="10">2.3.1.199</ecNumber>
    </recommendedName>
    <alternativeName>
        <fullName evidence="10">Very-long-chain 3-oxoacyl-CoA synthase</fullName>
    </alternativeName>
</protein>
<gene>
    <name evidence="11" type="ORF">HPB48_005581</name>
</gene>
<evidence type="ECO:0000256" key="2">
    <source>
        <dbReference type="ARBA" id="ARBA00022516"/>
    </source>
</evidence>
<feature type="transmembrane region" description="Helical" evidence="10">
    <location>
        <begin position="170"/>
        <end position="189"/>
    </location>
</feature>
<evidence type="ECO:0000256" key="9">
    <source>
        <dbReference type="ARBA" id="ARBA00023160"/>
    </source>
</evidence>
<comment type="caution">
    <text evidence="11">The sequence shown here is derived from an EMBL/GenBank/DDBJ whole genome shotgun (WGS) entry which is preliminary data.</text>
</comment>
<feature type="transmembrane region" description="Helical" evidence="10">
    <location>
        <begin position="352"/>
        <end position="371"/>
    </location>
</feature>
<keyword evidence="4 10" id="KW-0812">Transmembrane</keyword>
<feature type="transmembrane region" description="Helical" evidence="10">
    <location>
        <begin position="25"/>
        <end position="44"/>
    </location>
</feature>
<keyword evidence="12" id="KW-1185">Reference proteome</keyword>
<comment type="caution">
    <text evidence="10">Lacks conserved residue(s) required for the propagation of feature annotation.</text>
</comment>
<dbReference type="GO" id="GO:0005789">
    <property type="term" value="C:endoplasmic reticulum membrane"/>
    <property type="evidence" value="ECO:0007669"/>
    <property type="project" value="TreeGrafter"/>
</dbReference>
<dbReference type="PANTHER" id="PTHR11157">
    <property type="entry name" value="FATTY ACID ACYL TRANSFERASE-RELATED"/>
    <property type="match status" value="1"/>
</dbReference>
<evidence type="ECO:0000256" key="10">
    <source>
        <dbReference type="RuleBase" id="RU361115"/>
    </source>
</evidence>
<dbReference type="OrthoDB" id="434092at2759"/>
<dbReference type="GO" id="GO:0019367">
    <property type="term" value="P:fatty acid elongation, saturated fatty acid"/>
    <property type="evidence" value="ECO:0007669"/>
    <property type="project" value="TreeGrafter"/>
</dbReference>
<feature type="transmembrane region" description="Helical" evidence="10">
    <location>
        <begin position="496"/>
        <end position="514"/>
    </location>
</feature>
<sequence length="569" mass="66706">MELVLSPSKLWGEIYERGDPRTKDYPLVLNPCFVFPLLASYLYFVKVAGPRWMEKRKPFNIINLIRFHNAFLVVTSVVFLYILLKMTYLPGGRYSLWCQGVTGYIDEEMTGYYKYGWIFIAARYADLMDTVFFVLRKKFTHITHLHVIHHTMVTVNVWFFGLYAPEGQPALGLAVNCFVHIIMYSYYLLATMGPAVRKYLWWKKYLTRLQIIQFIFGIAHMAIPLFVDCGFPRHLILISIPQGFLILCLFINFYIKAYRSRNTARNEIPSMGSCNGRRGSFPLLNLIMALMPSPSKLLWEIYEKGDPRTKDYPLVLNPCFVFPFLASYLYFVKIAGPRWMEKRKPFKILNLIRFYNAFMVVTSVVFLYILLKMTYLPGGRYSLWCQGVTGYMDEELTRYYKYGWIFIAARYADHLDTVFFVLRKKFTHITHLHVIHHTMVTINIWFWGLYAPEGQTAFGLALNVFVHVIMYSYYLLATMGPAVRKYLWWKKYLTRLQILQFIVGISHMSIPLFVNCGFPRHLVLIGIPQGFLILCLFINFYIKAYRSRKTAHPQLPSMKNGNGALLKQE</sequence>
<accession>A0A9J6GFS1</accession>
<dbReference type="InterPro" id="IPR002076">
    <property type="entry name" value="ELO_fam"/>
</dbReference>
<dbReference type="VEuPathDB" id="VectorBase:HLOH_059619"/>
<evidence type="ECO:0000313" key="12">
    <source>
        <dbReference type="Proteomes" id="UP000821853"/>
    </source>
</evidence>
<comment type="subcellular location">
    <subcellularLocation>
        <location evidence="1">Membrane</location>
        <topology evidence="1">Multi-pass membrane protein</topology>
    </subcellularLocation>
</comment>
<evidence type="ECO:0000256" key="3">
    <source>
        <dbReference type="ARBA" id="ARBA00022679"/>
    </source>
</evidence>
<feature type="transmembrane region" description="Helical" evidence="10">
    <location>
        <begin position="520"/>
        <end position="542"/>
    </location>
</feature>
<feature type="transmembrane region" description="Helical" evidence="10">
    <location>
        <begin position="233"/>
        <end position="255"/>
    </location>
</feature>
<keyword evidence="2 10" id="KW-0444">Lipid biosynthesis</keyword>
<keyword evidence="8 10" id="KW-0472">Membrane</keyword>
<feature type="transmembrane region" description="Helical" evidence="10">
    <location>
        <begin position="457"/>
        <end position="476"/>
    </location>
</feature>
<evidence type="ECO:0000256" key="6">
    <source>
        <dbReference type="ARBA" id="ARBA00022989"/>
    </source>
</evidence>
<comment type="similarity">
    <text evidence="10">Belongs to the ELO family.</text>
</comment>
<keyword evidence="3 10" id="KW-0808">Transferase</keyword>
<reference evidence="11 12" key="1">
    <citation type="journal article" date="2020" name="Cell">
        <title>Large-Scale Comparative Analyses of Tick Genomes Elucidate Their Genetic Diversity and Vector Capacities.</title>
        <authorList>
            <consortium name="Tick Genome and Microbiome Consortium (TIGMIC)"/>
            <person name="Jia N."/>
            <person name="Wang J."/>
            <person name="Shi W."/>
            <person name="Du L."/>
            <person name="Sun Y."/>
            <person name="Zhan W."/>
            <person name="Jiang J.F."/>
            <person name="Wang Q."/>
            <person name="Zhang B."/>
            <person name="Ji P."/>
            <person name="Bell-Sakyi L."/>
            <person name="Cui X.M."/>
            <person name="Yuan T.T."/>
            <person name="Jiang B.G."/>
            <person name="Yang W.F."/>
            <person name="Lam T.T."/>
            <person name="Chang Q.C."/>
            <person name="Ding S.J."/>
            <person name="Wang X.J."/>
            <person name="Zhu J.G."/>
            <person name="Ruan X.D."/>
            <person name="Zhao L."/>
            <person name="Wei J.T."/>
            <person name="Ye R.Z."/>
            <person name="Que T.C."/>
            <person name="Du C.H."/>
            <person name="Zhou Y.H."/>
            <person name="Cheng J.X."/>
            <person name="Dai P.F."/>
            <person name="Guo W.B."/>
            <person name="Han X.H."/>
            <person name="Huang E.J."/>
            <person name="Li L.F."/>
            <person name="Wei W."/>
            <person name="Gao Y.C."/>
            <person name="Liu J.Z."/>
            <person name="Shao H.Z."/>
            <person name="Wang X."/>
            <person name="Wang C.C."/>
            <person name="Yang T.C."/>
            <person name="Huo Q.B."/>
            <person name="Li W."/>
            <person name="Chen H.Y."/>
            <person name="Chen S.E."/>
            <person name="Zhou L.G."/>
            <person name="Ni X.B."/>
            <person name="Tian J.H."/>
            <person name="Sheng Y."/>
            <person name="Liu T."/>
            <person name="Pan Y.S."/>
            <person name="Xia L.Y."/>
            <person name="Li J."/>
            <person name="Zhao F."/>
            <person name="Cao W.C."/>
        </authorList>
    </citation>
    <scope>NUCLEOTIDE SEQUENCE [LARGE SCALE GENOMIC DNA]</scope>
    <source>
        <strain evidence="11">HaeL-2018</strain>
    </source>
</reference>
<dbReference type="GO" id="GO:0009922">
    <property type="term" value="F:fatty acid elongase activity"/>
    <property type="evidence" value="ECO:0007669"/>
    <property type="project" value="UniProtKB-EC"/>
</dbReference>
<dbReference type="PANTHER" id="PTHR11157:SF69">
    <property type="entry name" value="ELONGATION OF VERY LONG CHAIN FATTY ACIDS PROTEIN 7"/>
    <property type="match status" value="1"/>
</dbReference>